<dbReference type="CDD" id="cd03444">
    <property type="entry name" value="Thioesterase_II_repeat1"/>
    <property type="match status" value="1"/>
</dbReference>
<dbReference type="GO" id="GO:0005782">
    <property type="term" value="C:peroxisomal matrix"/>
    <property type="evidence" value="ECO:0007669"/>
    <property type="project" value="TreeGrafter"/>
</dbReference>
<keyword evidence="3" id="KW-0378">Hydrolase</keyword>
<dbReference type="AlphaFoldDB" id="A0A2R5G000"/>
<gene>
    <name evidence="8" type="ORF">FCC1311_003731</name>
</gene>
<name>A0A2R5G000_9STRA</name>
<feature type="compositionally biased region" description="Basic and acidic residues" evidence="5">
    <location>
        <begin position="19"/>
        <end position="36"/>
    </location>
</feature>
<dbReference type="OrthoDB" id="68328at2759"/>
<dbReference type="InParanoid" id="A0A2R5G000"/>
<dbReference type="FunFam" id="2.40.160.210:FF:000001">
    <property type="entry name" value="Acyl-CoA thioesterase II"/>
    <property type="match status" value="1"/>
</dbReference>
<evidence type="ECO:0000259" key="7">
    <source>
        <dbReference type="Pfam" id="PF13622"/>
    </source>
</evidence>
<evidence type="ECO:0000259" key="6">
    <source>
        <dbReference type="Pfam" id="PF02551"/>
    </source>
</evidence>
<comment type="similarity">
    <text evidence="1">Belongs to the C/M/P thioester hydrolase family.</text>
</comment>
<dbReference type="EMBL" id="BEYU01000005">
    <property type="protein sequence ID" value="GBG24346.1"/>
    <property type="molecule type" value="Genomic_DNA"/>
</dbReference>
<evidence type="ECO:0000256" key="3">
    <source>
        <dbReference type="ARBA" id="ARBA00022801"/>
    </source>
</evidence>
<feature type="region of interest" description="Disordered" evidence="5">
    <location>
        <begin position="1"/>
        <end position="50"/>
    </location>
</feature>
<evidence type="ECO:0000256" key="4">
    <source>
        <dbReference type="ARBA" id="ARBA00023098"/>
    </source>
</evidence>
<evidence type="ECO:0000313" key="8">
    <source>
        <dbReference type="EMBL" id="GBG24346.1"/>
    </source>
</evidence>
<evidence type="ECO:0000256" key="1">
    <source>
        <dbReference type="ARBA" id="ARBA00006538"/>
    </source>
</evidence>
<dbReference type="GO" id="GO:0009062">
    <property type="term" value="P:fatty acid catabolic process"/>
    <property type="evidence" value="ECO:0007669"/>
    <property type="project" value="TreeGrafter"/>
</dbReference>
<organism evidence="8 9">
    <name type="scientific">Hondaea fermentalgiana</name>
    <dbReference type="NCBI Taxonomy" id="2315210"/>
    <lineage>
        <taxon>Eukaryota</taxon>
        <taxon>Sar</taxon>
        <taxon>Stramenopiles</taxon>
        <taxon>Bigyra</taxon>
        <taxon>Labyrinthulomycetes</taxon>
        <taxon>Thraustochytrida</taxon>
        <taxon>Thraustochytriidae</taxon>
        <taxon>Hondaea</taxon>
    </lineage>
</organism>
<dbReference type="PANTHER" id="PTHR11066:SF34">
    <property type="entry name" value="ACYL-COENZYME A THIOESTERASE 8"/>
    <property type="match status" value="1"/>
</dbReference>
<dbReference type="Gene3D" id="2.40.160.210">
    <property type="entry name" value="Acyl-CoA thioesterase, double hotdog domain"/>
    <property type="match status" value="1"/>
</dbReference>
<dbReference type="InterPro" id="IPR003703">
    <property type="entry name" value="Acyl_CoA_thio"/>
</dbReference>
<dbReference type="PANTHER" id="PTHR11066">
    <property type="entry name" value="ACYL-COA THIOESTERASE"/>
    <property type="match status" value="1"/>
</dbReference>
<accession>A0A2R5G000</accession>
<dbReference type="CDD" id="cd03445">
    <property type="entry name" value="Thioesterase_II_repeat2"/>
    <property type="match status" value="1"/>
</dbReference>
<evidence type="ECO:0000256" key="2">
    <source>
        <dbReference type="ARBA" id="ARBA00011881"/>
    </source>
</evidence>
<dbReference type="Proteomes" id="UP000241890">
    <property type="component" value="Unassembled WGS sequence"/>
</dbReference>
<feature type="domain" description="Acyl-CoA thioesterase 2 C-terminal" evidence="6">
    <location>
        <begin position="242"/>
        <end position="343"/>
    </location>
</feature>
<keyword evidence="4" id="KW-0443">Lipid metabolism</keyword>
<dbReference type="GO" id="GO:0006637">
    <property type="term" value="P:acyl-CoA metabolic process"/>
    <property type="evidence" value="ECO:0007669"/>
    <property type="project" value="InterPro"/>
</dbReference>
<evidence type="ECO:0000313" key="9">
    <source>
        <dbReference type="Proteomes" id="UP000241890"/>
    </source>
</evidence>
<dbReference type="InterPro" id="IPR042171">
    <property type="entry name" value="Acyl-CoA_hotdog"/>
</dbReference>
<proteinExistence type="inferred from homology"/>
<comment type="subunit">
    <text evidence="2">Homotetramer.</text>
</comment>
<evidence type="ECO:0000256" key="5">
    <source>
        <dbReference type="SAM" id="MobiDB-lite"/>
    </source>
</evidence>
<dbReference type="GO" id="GO:0047617">
    <property type="term" value="F:fatty acyl-CoA hydrolase activity"/>
    <property type="evidence" value="ECO:0007669"/>
    <property type="project" value="InterPro"/>
</dbReference>
<dbReference type="InterPro" id="IPR025652">
    <property type="entry name" value="TesB_C"/>
</dbReference>
<protein>
    <submittedName>
        <fullName evidence="8">Acyl-coenzyme A thioesterase 8</fullName>
    </submittedName>
</protein>
<dbReference type="Pfam" id="PF02551">
    <property type="entry name" value="Acyl_CoA_thio"/>
    <property type="match status" value="1"/>
</dbReference>
<feature type="domain" description="Acyl-CoA thioesterase-like N-terminal HotDog" evidence="7">
    <location>
        <begin position="70"/>
        <end position="153"/>
    </location>
</feature>
<dbReference type="InterPro" id="IPR029069">
    <property type="entry name" value="HotDog_dom_sf"/>
</dbReference>
<comment type="caution">
    <text evidence="8">The sequence shown here is derived from an EMBL/GenBank/DDBJ whole genome shotgun (WGS) entry which is preliminary data.</text>
</comment>
<sequence length="376" mass="42167">MSSKAGLESLKYLPSAESVQRDEPGTSKSKGGDESFPRVGEPNEPPASFSPVVLDKIDECLYRGPKERLWRPTGQRGVFGGQVMGQSLAAALGTVPKDKELHSMHSYFLRAGKETSDIIYHVLVLRDGRSFATRLVTAQQNGRPIFVLIASFQKPVLASLLHQDVMPMVPSPESLMTQKEYLQAVIDDPRCAEKYKPVLQTRMKHEGPVDIRIVLAPDLFEGRPASKQYKAPEYPKYTHEHRQIVWMRTKTKLPDDIDVHRSVLAYASDMGLLTTARGSTPFNELAMVASLDHSMWFHSSFRMDDWMLYVMDSPRVNKERGLAFGKLYRRDGTLAVTVSQEGLIRLRRDAPKPTPNLATLIAKADSDEQTKKGSKL</sequence>
<reference evidence="8 9" key="1">
    <citation type="submission" date="2017-12" db="EMBL/GenBank/DDBJ databases">
        <title>Sequencing, de novo assembly and annotation of complete genome of a new Thraustochytrid species, strain FCC1311.</title>
        <authorList>
            <person name="Sedici K."/>
            <person name="Godart F."/>
            <person name="Aiese Cigliano R."/>
            <person name="Sanseverino W."/>
            <person name="Barakat M."/>
            <person name="Ortet P."/>
            <person name="Marechal E."/>
            <person name="Cagnac O."/>
            <person name="Amato A."/>
        </authorList>
    </citation>
    <scope>NUCLEOTIDE SEQUENCE [LARGE SCALE GENOMIC DNA]</scope>
</reference>
<dbReference type="InterPro" id="IPR049449">
    <property type="entry name" value="TesB_ACOT8-like_N"/>
</dbReference>
<dbReference type="Pfam" id="PF13622">
    <property type="entry name" value="4HBT_3"/>
    <property type="match status" value="1"/>
</dbReference>
<keyword evidence="9" id="KW-1185">Reference proteome</keyword>
<dbReference type="SUPFAM" id="SSF54637">
    <property type="entry name" value="Thioesterase/thiol ester dehydrase-isomerase"/>
    <property type="match status" value="2"/>
</dbReference>